<keyword evidence="6" id="KW-0411">Iron-sulfur</keyword>
<dbReference type="CDD" id="cd00207">
    <property type="entry name" value="fer2"/>
    <property type="match status" value="1"/>
</dbReference>
<dbReference type="RefSeq" id="WP_147911441.1">
    <property type="nucleotide sequence ID" value="NZ_JBHUEJ010000019.1"/>
</dbReference>
<dbReference type="Pfam" id="PF00111">
    <property type="entry name" value="Fer2"/>
    <property type="match status" value="1"/>
</dbReference>
<dbReference type="PROSITE" id="PS51085">
    <property type="entry name" value="2FE2S_FER_2"/>
    <property type="match status" value="1"/>
</dbReference>
<dbReference type="Gene3D" id="3.10.20.30">
    <property type="match status" value="1"/>
</dbReference>
<dbReference type="SUPFAM" id="SSF63380">
    <property type="entry name" value="Riboflavin synthase domain-like"/>
    <property type="match status" value="1"/>
</dbReference>
<keyword evidence="5" id="KW-0408">Iron</keyword>
<evidence type="ECO:0000256" key="4">
    <source>
        <dbReference type="ARBA" id="ARBA00023002"/>
    </source>
</evidence>
<dbReference type="Gene3D" id="2.40.30.10">
    <property type="entry name" value="Translation factors"/>
    <property type="match status" value="1"/>
</dbReference>
<dbReference type="Gene3D" id="3.40.50.80">
    <property type="entry name" value="Nucleotide-binding domain of ferredoxin-NADP reductase (FNR) module"/>
    <property type="match status" value="1"/>
</dbReference>
<feature type="domain" description="FAD-binding FR-type" evidence="8">
    <location>
        <begin position="5"/>
        <end position="107"/>
    </location>
</feature>
<sequence length="322" mass="35263">MSITESFRPLRVARAERAAREVQLFELRDPDGQPLPPFAAGAHVKVHTPSGHTRQYSLSNDAEERDRYVIAVKREVDGRGGSLSMADDLHEGDLLQVGEPENLFPLDERAKSFVLIAGGIGITPMLAMARTLVSAGDRKFKLYYLTRSPEDTPFLDEITASGLKPYVVVHHDHGDPANSYDLWPVLEKPGTVAGQHVYCCGPRGLMDAVKDMTGHWPSSTVHFESFGGDTKPHADDQPFTVKLARSNVELEVPVGRSILEVVRDQGIEVASSCESGTCGTCKQRLISGEADHRDMVLLDEEKADHIMVCVSRAKAGPLVIDL</sequence>
<dbReference type="InterPro" id="IPR006058">
    <property type="entry name" value="2Fe2S_fd_BS"/>
</dbReference>
<dbReference type="InterPro" id="IPR050415">
    <property type="entry name" value="MRET"/>
</dbReference>
<dbReference type="PANTHER" id="PTHR47354">
    <property type="entry name" value="NADH OXIDOREDUCTASE HCR"/>
    <property type="match status" value="1"/>
</dbReference>
<dbReference type="InterPro" id="IPR001433">
    <property type="entry name" value="OxRdtase_FAD/NAD-bd"/>
</dbReference>
<feature type="domain" description="2Fe-2S ferredoxin-type" evidence="7">
    <location>
        <begin position="239"/>
        <end position="322"/>
    </location>
</feature>
<keyword evidence="3" id="KW-0479">Metal-binding</keyword>
<dbReference type="InterPro" id="IPR039261">
    <property type="entry name" value="FNR_nucleotide-bd"/>
</dbReference>
<evidence type="ECO:0000313" key="10">
    <source>
        <dbReference type="Proteomes" id="UP001597304"/>
    </source>
</evidence>
<dbReference type="PROSITE" id="PS51384">
    <property type="entry name" value="FAD_FR"/>
    <property type="match status" value="1"/>
</dbReference>
<dbReference type="SUPFAM" id="SSF52343">
    <property type="entry name" value="Ferredoxin reductase-like, C-terminal NADP-linked domain"/>
    <property type="match status" value="1"/>
</dbReference>
<keyword evidence="1" id="KW-0285">Flavoprotein</keyword>
<dbReference type="SUPFAM" id="SSF54292">
    <property type="entry name" value="2Fe-2S ferredoxin-like"/>
    <property type="match status" value="1"/>
</dbReference>
<comment type="caution">
    <text evidence="9">The sequence shown here is derived from an EMBL/GenBank/DDBJ whole genome shotgun (WGS) entry which is preliminary data.</text>
</comment>
<name>A0ABW4KSV6_9BURK</name>
<evidence type="ECO:0000259" key="7">
    <source>
        <dbReference type="PROSITE" id="PS51085"/>
    </source>
</evidence>
<evidence type="ECO:0000256" key="6">
    <source>
        <dbReference type="ARBA" id="ARBA00023014"/>
    </source>
</evidence>
<dbReference type="EMBL" id="JBHUEJ010000019">
    <property type="protein sequence ID" value="MFD1711065.1"/>
    <property type="molecule type" value="Genomic_DNA"/>
</dbReference>
<dbReference type="Proteomes" id="UP001597304">
    <property type="component" value="Unassembled WGS sequence"/>
</dbReference>
<protein>
    <submittedName>
        <fullName evidence="9">PDR/VanB family oxidoreductase</fullName>
    </submittedName>
</protein>
<keyword evidence="10" id="KW-1185">Reference proteome</keyword>
<keyword evidence="4" id="KW-0560">Oxidoreductase</keyword>
<dbReference type="PRINTS" id="PR00409">
    <property type="entry name" value="PHDIOXRDTASE"/>
</dbReference>
<evidence type="ECO:0000256" key="5">
    <source>
        <dbReference type="ARBA" id="ARBA00023004"/>
    </source>
</evidence>
<organism evidence="9 10">
    <name type="scientific">Ottowia flava</name>
    <dbReference type="NCBI Taxonomy" id="2675430"/>
    <lineage>
        <taxon>Bacteria</taxon>
        <taxon>Pseudomonadati</taxon>
        <taxon>Pseudomonadota</taxon>
        <taxon>Betaproteobacteria</taxon>
        <taxon>Burkholderiales</taxon>
        <taxon>Comamonadaceae</taxon>
        <taxon>Ottowia</taxon>
    </lineage>
</organism>
<dbReference type="InterPro" id="IPR017938">
    <property type="entry name" value="Riboflavin_synthase-like_b-brl"/>
</dbReference>
<dbReference type="InterPro" id="IPR001041">
    <property type="entry name" value="2Fe-2S_ferredoxin-type"/>
</dbReference>
<gene>
    <name evidence="9" type="ORF">ACFSF0_10635</name>
</gene>
<keyword evidence="2" id="KW-0001">2Fe-2S</keyword>
<proteinExistence type="predicted"/>
<dbReference type="InterPro" id="IPR012675">
    <property type="entry name" value="Beta-grasp_dom_sf"/>
</dbReference>
<dbReference type="Pfam" id="PF00175">
    <property type="entry name" value="NAD_binding_1"/>
    <property type="match status" value="1"/>
</dbReference>
<dbReference type="PROSITE" id="PS00197">
    <property type="entry name" value="2FE2S_FER_1"/>
    <property type="match status" value="1"/>
</dbReference>
<accession>A0ABW4KSV6</accession>
<dbReference type="CDD" id="cd06185">
    <property type="entry name" value="PDR_like"/>
    <property type="match status" value="1"/>
</dbReference>
<dbReference type="PANTHER" id="PTHR47354:SF1">
    <property type="entry name" value="CARNITINE MONOOXYGENASE REDUCTASE SUBUNIT"/>
    <property type="match status" value="1"/>
</dbReference>
<dbReference type="InterPro" id="IPR017927">
    <property type="entry name" value="FAD-bd_FR_type"/>
</dbReference>
<dbReference type="InterPro" id="IPR036010">
    <property type="entry name" value="2Fe-2S_ferredoxin-like_sf"/>
</dbReference>
<evidence type="ECO:0000259" key="8">
    <source>
        <dbReference type="PROSITE" id="PS51384"/>
    </source>
</evidence>
<evidence type="ECO:0000256" key="1">
    <source>
        <dbReference type="ARBA" id="ARBA00022630"/>
    </source>
</evidence>
<evidence type="ECO:0000256" key="2">
    <source>
        <dbReference type="ARBA" id="ARBA00022714"/>
    </source>
</evidence>
<reference evidence="10" key="1">
    <citation type="journal article" date="2019" name="Int. J. Syst. Evol. Microbiol.">
        <title>The Global Catalogue of Microorganisms (GCM) 10K type strain sequencing project: providing services to taxonomists for standard genome sequencing and annotation.</title>
        <authorList>
            <consortium name="The Broad Institute Genomics Platform"/>
            <consortium name="The Broad Institute Genome Sequencing Center for Infectious Disease"/>
            <person name="Wu L."/>
            <person name="Ma J."/>
        </authorList>
    </citation>
    <scope>NUCLEOTIDE SEQUENCE [LARGE SCALE GENOMIC DNA]</scope>
    <source>
        <strain evidence="10">LMG 29247</strain>
    </source>
</reference>
<evidence type="ECO:0000256" key="3">
    <source>
        <dbReference type="ARBA" id="ARBA00022723"/>
    </source>
</evidence>
<evidence type="ECO:0000313" key="9">
    <source>
        <dbReference type="EMBL" id="MFD1711065.1"/>
    </source>
</evidence>